<dbReference type="PANTHER" id="PTHR35342:SF5">
    <property type="entry name" value="TRICARBOXYLIC TRANSPORT PROTEIN"/>
    <property type="match status" value="1"/>
</dbReference>
<dbReference type="AlphaFoldDB" id="A0A4R7C5S6"/>
<feature type="transmembrane region" description="Helical" evidence="1">
    <location>
        <begin position="153"/>
        <end position="177"/>
    </location>
</feature>
<evidence type="ECO:0000313" key="4">
    <source>
        <dbReference type="Proteomes" id="UP000295122"/>
    </source>
</evidence>
<dbReference type="PANTHER" id="PTHR35342">
    <property type="entry name" value="TRICARBOXYLIC TRANSPORT PROTEIN"/>
    <property type="match status" value="1"/>
</dbReference>
<evidence type="ECO:0000256" key="1">
    <source>
        <dbReference type="SAM" id="Phobius"/>
    </source>
</evidence>
<feature type="transmembrane region" description="Helical" evidence="1">
    <location>
        <begin position="479"/>
        <end position="501"/>
    </location>
</feature>
<evidence type="ECO:0000313" key="3">
    <source>
        <dbReference type="EMBL" id="TDR93433.1"/>
    </source>
</evidence>
<dbReference type="RefSeq" id="WP_133768437.1">
    <property type="nucleotide sequence ID" value="NZ_SNZR01000011.1"/>
</dbReference>
<dbReference type="Pfam" id="PF01970">
    <property type="entry name" value="TctA"/>
    <property type="match status" value="1"/>
</dbReference>
<feature type="transmembrane region" description="Helical" evidence="1">
    <location>
        <begin position="401"/>
        <end position="422"/>
    </location>
</feature>
<feature type="domain" description="DUF112" evidence="2">
    <location>
        <begin position="35"/>
        <end position="453"/>
    </location>
</feature>
<dbReference type="Proteomes" id="UP000295122">
    <property type="component" value="Unassembled WGS sequence"/>
</dbReference>
<dbReference type="InterPro" id="IPR002823">
    <property type="entry name" value="DUF112_TM"/>
</dbReference>
<evidence type="ECO:0000259" key="2">
    <source>
        <dbReference type="Pfam" id="PF01970"/>
    </source>
</evidence>
<keyword evidence="4" id="KW-1185">Reference proteome</keyword>
<accession>A0A4R7C5S6</accession>
<gene>
    <name evidence="3" type="ORF">EV668_0694</name>
</gene>
<feature type="transmembrane region" description="Helical" evidence="1">
    <location>
        <begin position="369"/>
        <end position="389"/>
    </location>
</feature>
<reference evidence="3 4" key="1">
    <citation type="submission" date="2019-03" db="EMBL/GenBank/DDBJ databases">
        <title>Genomic Encyclopedia of Type Strains, Phase IV (KMG-IV): sequencing the most valuable type-strain genomes for metagenomic binning, comparative biology and taxonomic classification.</title>
        <authorList>
            <person name="Goeker M."/>
        </authorList>
    </citation>
    <scope>NUCLEOTIDE SEQUENCE [LARGE SCALE GENOMIC DNA]</scope>
    <source>
        <strain evidence="3 4">DSM 25903</strain>
    </source>
</reference>
<dbReference type="OrthoDB" id="7323395at2"/>
<name>A0A4R7C5S6_9HYPH</name>
<organism evidence="3 4">
    <name type="scientific">Enterovirga rhinocerotis</name>
    <dbReference type="NCBI Taxonomy" id="1339210"/>
    <lineage>
        <taxon>Bacteria</taxon>
        <taxon>Pseudomonadati</taxon>
        <taxon>Pseudomonadota</taxon>
        <taxon>Alphaproteobacteria</taxon>
        <taxon>Hyphomicrobiales</taxon>
        <taxon>Methylobacteriaceae</taxon>
        <taxon>Enterovirga</taxon>
    </lineage>
</organism>
<sequence length="515" mass="54399">MGELLGHLALGFSTVFNFVPVDIPGLGTIPIPLNILLCFVGCLVGTLVGVLPGVGPVASIAMLLPITFKFDPTGALIMLAGIYYGAQYGGSTTAILVNIPGEATAVVTTLDGHQMAKKGRAGVALGIAAIGSFFAGCVATVFIAAVGAPLTKLALIFGPAEYFSLMVMGLVFAVVLARGSILKAIAMILVGILMSTVGTDLETGQERMTFGQQFLSDGIDFSTLAMGLFGIAEILRNLDNTETRDVVRKAIGRLLPNMQDMKESALPIVRGTFIGGILGILPGNGAVLGPFASYTIEKKLAKDPSRFGRGAIEGVAGPESANNAGAQTSFIPLLTLGIPPNAVMALMVGAMTIHGIVPGPQVMTKNADLFWGMIASMWVGNLMLLVINLPMVGLWVKLLKVPYRLMFPAIMMFCCIGIYSINSLPTDVMFIAFFGVIGYFLIKLGFEPAPLLLGFVLGKLMEENLRRALIISRGDMMTFIERPLSGVLLAVAVILLVVALLPSIRKSRDEVFVED</sequence>
<proteinExistence type="predicted"/>
<feature type="transmembrane region" description="Helical" evidence="1">
    <location>
        <begin position="333"/>
        <end position="357"/>
    </location>
</feature>
<feature type="transmembrane region" description="Helical" evidence="1">
    <location>
        <begin position="123"/>
        <end position="147"/>
    </location>
</feature>
<keyword evidence="1" id="KW-0472">Membrane</keyword>
<feature type="transmembrane region" description="Helical" evidence="1">
    <location>
        <begin position="184"/>
        <end position="201"/>
    </location>
</feature>
<feature type="transmembrane region" description="Helical" evidence="1">
    <location>
        <begin position="33"/>
        <end position="64"/>
    </location>
</feature>
<feature type="transmembrane region" description="Helical" evidence="1">
    <location>
        <begin position="428"/>
        <end position="458"/>
    </location>
</feature>
<dbReference type="EMBL" id="SNZR01000011">
    <property type="protein sequence ID" value="TDR93433.1"/>
    <property type="molecule type" value="Genomic_DNA"/>
</dbReference>
<keyword evidence="1" id="KW-1133">Transmembrane helix</keyword>
<keyword evidence="1" id="KW-0812">Transmembrane</keyword>
<protein>
    <submittedName>
        <fullName evidence="3">Putative tricarboxylic transport membrane protein</fullName>
    </submittedName>
</protein>
<comment type="caution">
    <text evidence="3">The sequence shown here is derived from an EMBL/GenBank/DDBJ whole genome shotgun (WGS) entry which is preliminary data.</text>
</comment>